<evidence type="ECO:0000256" key="1">
    <source>
        <dbReference type="SAM" id="MobiDB-lite"/>
    </source>
</evidence>
<reference evidence="3 4" key="1">
    <citation type="submission" date="2020-08" db="EMBL/GenBank/DDBJ databases">
        <title>Genomic Encyclopedia of Type Strains, Phase IV (KMG-IV): sequencing the most valuable type-strain genomes for metagenomic binning, comparative biology and taxonomic classification.</title>
        <authorList>
            <person name="Goeker M."/>
        </authorList>
    </citation>
    <scope>NUCLEOTIDE SEQUENCE [LARGE SCALE GENOMIC DNA]</scope>
    <source>
        <strain evidence="3 4">DSM 15867</strain>
    </source>
</reference>
<comment type="caution">
    <text evidence="3">The sequence shown here is derived from an EMBL/GenBank/DDBJ whole genome shotgun (WGS) entry which is preliminary data.</text>
</comment>
<dbReference type="AlphaFoldDB" id="A0A7W7EZI2"/>
<keyword evidence="4" id="KW-1185">Reference proteome</keyword>
<gene>
    <name evidence="3" type="ORF">GGQ96_003993</name>
</gene>
<evidence type="ECO:0000259" key="2">
    <source>
        <dbReference type="Pfam" id="PF09509"/>
    </source>
</evidence>
<organism evidence="3 4">
    <name type="scientific">Sphingomonas abaci</name>
    <dbReference type="NCBI Taxonomy" id="237611"/>
    <lineage>
        <taxon>Bacteria</taxon>
        <taxon>Pseudomonadati</taxon>
        <taxon>Pseudomonadota</taxon>
        <taxon>Alphaproteobacteria</taxon>
        <taxon>Sphingomonadales</taxon>
        <taxon>Sphingomonadaceae</taxon>
        <taxon>Sphingomonas</taxon>
    </lineage>
</organism>
<dbReference type="EMBL" id="JACHNY010000016">
    <property type="protein sequence ID" value="MBB4619833.1"/>
    <property type="molecule type" value="Genomic_DNA"/>
</dbReference>
<dbReference type="RefSeq" id="WP_093068011.1">
    <property type="nucleotide sequence ID" value="NZ_JACHNY010000016.1"/>
</dbReference>
<name>A0A7W7EZI2_9SPHN</name>
<dbReference type="Pfam" id="PF09509">
    <property type="entry name" value="Hypoth_Ymh"/>
    <property type="match status" value="1"/>
</dbReference>
<evidence type="ECO:0000313" key="4">
    <source>
        <dbReference type="Proteomes" id="UP000574769"/>
    </source>
</evidence>
<dbReference type="Proteomes" id="UP000574769">
    <property type="component" value="Unassembled WGS sequence"/>
</dbReference>
<feature type="domain" description="Conserved hypothetical protein CHP02391" evidence="2">
    <location>
        <begin position="197"/>
        <end position="290"/>
    </location>
</feature>
<proteinExistence type="predicted"/>
<sequence length="320" mass="36045">MSIRSYVTRQFRAYAWAVLVGERGNDTGQPRYIGGPTCDEAIGDLLVLLGTCSRPLKAWIISDLDTFGHGDHALLIETTDGAVVVRGGLTSGYNGQGARALASSIKLLVDRDCYPEDAVVRRDVLLRARHCALLDEDIELIRNGGDVRRRQHFTHYLDAPYFRERRTWEYGRPVLPLSLLHPSLRSTAQEFFVKPDQVLRDVARDIEHRVKTQLPKGRSRGQREGAFWNNAFSEDNAPLVWPDLEKGEVIARVKLFEGAFGTIRNPRAHRPDVPDDHAFEELLLLNMLLSFVDEAEPRQMDGTSETMENGVPPASEERTS</sequence>
<protein>
    <recommendedName>
        <fullName evidence="2">Conserved hypothetical protein CHP02391 domain-containing protein</fullName>
    </recommendedName>
</protein>
<dbReference type="InterPro" id="IPR012654">
    <property type="entry name" value="CHP02391"/>
</dbReference>
<feature type="region of interest" description="Disordered" evidence="1">
    <location>
        <begin position="298"/>
        <end position="320"/>
    </location>
</feature>
<accession>A0A7W7EZI2</accession>
<evidence type="ECO:0000313" key="3">
    <source>
        <dbReference type="EMBL" id="MBB4619833.1"/>
    </source>
</evidence>